<evidence type="ECO:0000313" key="1">
    <source>
        <dbReference type="EMBL" id="GGR72675.1"/>
    </source>
</evidence>
<evidence type="ECO:0000313" key="2">
    <source>
        <dbReference type="Proteomes" id="UP000634308"/>
    </source>
</evidence>
<gene>
    <name evidence="1" type="ORF">GCM10008959_37730</name>
</gene>
<dbReference type="Proteomes" id="UP000634308">
    <property type="component" value="Unassembled WGS sequence"/>
</dbReference>
<proteinExistence type="predicted"/>
<dbReference type="RefSeq" id="WP_189066530.1">
    <property type="nucleotide sequence ID" value="NZ_BMQM01000040.1"/>
</dbReference>
<organism evidence="1 2">
    <name type="scientific">Deinococcus seoulensis</name>
    <dbReference type="NCBI Taxonomy" id="1837379"/>
    <lineage>
        <taxon>Bacteria</taxon>
        <taxon>Thermotogati</taxon>
        <taxon>Deinococcota</taxon>
        <taxon>Deinococci</taxon>
        <taxon>Deinococcales</taxon>
        <taxon>Deinococcaceae</taxon>
        <taxon>Deinococcus</taxon>
    </lineage>
</organism>
<dbReference type="SUPFAM" id="SSF63829">
    <property type="entry name" value="Calcium-dependent phosphotriesterase"/>
    <property type="match status" value="1"/>
</dbReference>
<reference evidence="2" key="1">
    <citation type="journal article" date="2019" name="Int. J. Syst. Evol. Microbiol.">
        <title>The Global Catalogue of Microorganisms (GCM) 10K type strain sequencing project: providing services to taxonomists for standard genome sequencing and annotation.</title>
        <authorList>
            <consortium name="The Broad Institute Genomics Platform"/>
            <consortium name="The Broad Institute Genome Sequencing Center for Infectious Disease"/>
            <person name="Wu L."/>
            <person name="Ma J."/>
        </authorList>
    </citation>
    <scope>NUCLEOTIDE SEQUENCE [LARGE SCALE GENOMIC DNA]</scope>
    <source>
        <strain evidence="2">JCM 31404</strain>
    </source>
</reference>
<dbReference type="EMBL" id="BMQM01000040">
    <property type="protein sequence ID" value="GGR72675.1"/>
    <property type="molecule type" value="Genomic_DNA"/>
</dbReference>
<keyword evidence="2" id="KW-1185">Reference proteome</keyword>
<name>A0ABQ2S0F0_9DEIO</name>
<protein>
    <recommendedName>
        <fullName evidence="3">Zinc-finger domain-containing protein</fullName>
    </recommendedName>
</protein>
<evidence type="ECO:0008006" key="3">
    <source>
        <dbReference type="Google" id="ProtNLM"/>
    </source>
</evidence>
<dbReference type="Gene3D" id="1.10.10.1320">
    <property type="entry name" value="Anti-sigma factor, zinc-finger domain"/>
    <property type="match status" value="1"/>
</dbReference>
<comment type="caution">
    <text evidence="1">The sequence shown here is derived from an EMBL/GenBank/DDBJ whole genome shotgun (WGS) entry which is preliminary data.</text>
</comment>
<sequence length="417" mass="43182">MAGLMNCGDLTETLERHVQFGVPLSAAEQAHLQACPDCQADLAFLSDLQLALLEDVPEVTPPPGLRAAILAQAGAARPPLADPAVPAQPSARPTARPARRWWPAALSAAAVTGLLASLAFLTPSSGVAGVLPDPAVVVSTGRDVLVASNDQGGTLTVLRGDRVQASLTAGGTQTPWFTEGVRLGDRVFLADAANDRVLEVQTEPLQVRRSYAVPDGVAGLSAVSGPGGARVYFKGVRGEVGVLGGAQVTLAHEDGMPLADVMDGVLLLGGQLFVTHHLSGELCALNPDTLSVQRRVILGGMPVALEAYRGDLLVLDVNGRLLRVTPDGRVVRTWAVPGHPDKFSVNDTTAVLSDRAGMMTRVPLTGGPVSQVPMKHPMDVATLPDGTFAVADGGQGLRVLDSGLHTTLTLNAAGQSR</sequence>
<dbReference type="InterPro" id="IPR041916">
    <property type="entry name" value="Anti_sigma_zinc_sf"/>
</dbReference>
<accession>A0ABQ2S0F0</accession>